<name>A0A151XDA3_9HYME</name>
<proteinExistence type="predicted"/>
<feature type="domain" description="CPC1/SPEF2" evidence="3">
    <location>
        <begin position="271"/>
        <end position="404"/>
    </location>
</feature>
<evidence type="ECO:0000313" key="5">
    <source>
        <dbReference type="EMBL" id="KYQ58352.1"/>
    </source>
</evidence>
<feature type="coiled-coil region" evidence="1">
    <location>
        <begin position="1536"/>
        <end position="1563"/>
    </location>
</feature>
<evidence type="ECO:0000259" key="3">
    <source>
        <dbReference type="Pfam" id="PF22946"/>
    </source>
</evidence>
<feature type="compositionally biased region" description="Basic and acidic residues" evidence="2">
    <location>
        <begin position="573"/>
        <end position="585"/>
    </location>
</feature>
<organism evidence="5 6">
    <name type="scientific">Mycetomoellerius zeteki</name>
    <dbReference type="NCBI Taxonomy" id="64791"/>
    <lineage>
        <taxon>Eukaryota</taxon>
        <taxon>Metazoa</taxon>
        <taxon>Ecdysozoa</taxon>
        <taxon>Arthropoda</taxon>
        <taxon>Hexapoda</taxon>
        <taxon>Insecta</taxon>
        <taxon>Pterygota</taxon>
        <taxon>Neoptera</taxon>
        <taxon>Endopterygota</taxon>
        <taxon>Hymenoptera</taxon>
        <taxon>Apocrita</taxon>
        <taxon>Aculeata</taxon>
        <taxon>Formicoidea</taxon>
        <taxon>Formicidae</taxon>
        <taxon>Myrmicinae</taxon>
        <taxon>Mycetomoellerius</taxon>
    </lineage>
</organism>
<dbReference type="InterPro" id="IPR027417">
    <property type="entry name" value="P-loop_NTPase"/>
</dbReference>
<feature type="domain" description="SPEF2 C-terminal" evidence="4">
    <location>
        <begin position="1465"/>
        <end position="1523"/>
    </location>
</feature>
<protein>
    <submittedName>
        <fullName evidence="5">Sperm flagellar protein 2</fullName>
    </submittedName>
</protein>
<evidence type="ECO:0000259" key="4">
    <source>
        <dbReference type="Pfam" id="PF24082"/>
    </source>
</evidence>
<dbReference type="InterPro" id="IPR052634">
    <property type="entry name" value="Sperm_flagellar-bone_growth"/>
</dbReference>
<evidence type="ECO:0000256" key="1">
    <source>
        <dbReference type="SAM" id="Coils"/>
    </source>
</evidence>
<dbReference type="Gene3D" id="3.40.50.300">
    <property type="entry name" value="P-loop containing nucleotide triphosphate hydrolases"/>
    <property type="match status" value="1"/>
</dbReference>
<keyword evidence="1" id="KW-0175">Coiled coil</keyword>
<dbReference type="PANTHER" id="PTHR14919">
    <property type="entry name" value="KPL2-RELATED"/>
    <property type="match status" value="1"/>
</dbReference>
<gene>
    <name evidence="5" type="ORF">ALC60_02772</name>
</gene>
<dbReference type="Pfam" id="PF24082">
    <property type="entry name" value="SPEF2_C"/>
    <property type="match status" value="2"/>
</dbReference>
<dbReference type="PANTHER" id="PTHR14919:SF0">
    <property type="entry name" value="SPERM FLAGELLAR PROTEIN 2"/>
    <property type="match status" value="1"/>
</dbReference>
<sequence length="1755" mass="205264">MADALKAWLRTRLGAIMDLTPKTFGRYTRDGTLLAQILHSYDIINSDQLSTILSTRDPALSRVNLRTLRIWLKLINVMLSDECIEDISKGKGAASLQLFYKVYLSLEGKDRLHFIALQKEQKYMHSRFDVSKVSEDLASYLPSEHPLSAPLIEAADTVLWHRNKFWAITKAYKKQKESEILDEFTRKHPACKTKKRYQVECCPSKRTLDVSCIEDPTAAAEYIDFLKKRSKKTAKCHELKLKTQTTMMAEAWERLLRKQDRSFDEALGRRVLDQSRYEKQILRKLCEVRDLRNRIVETRRIVDTMLLKARENELRFNQYRHEETIKEKREEVELEACRMRELHKKIREGKVSRMKEKHHGICSEIINDLIDIAVKISDYRQVNGNHIPNSIWNEWRMLFLKSQPIFEHTDYFDEEAENTEETKNEKEIKTNEDEEEKDFESYRDLASPWDQFVPKREKEVEEVYRLGCVVLGYIVHRLLEILYPYPAKIMDCPVPRVKVAAIILGVTNATLHKQLRELLKNTGIRLLTMEDAINHCLESYKREMVDVEYIDLNIISTTAKDIKRLEAKSKADSRELHSKKIERSAKSTPFHQNVAEEKQTQTPRQIPYDDMDPILSDTAYIGKWTYEFLTLGQPISNELNTKILIEYLKGIGDVEGWALINYPNTYEQMAMLEKALTGREIPPDPVKLTDVNVEDIDLPSVRIMFEDEVDTFAICRQSRLLPNPISKAKDYTPSTFMTIYIKAMPKPKAIDSQEQPCIPLPDDATSMDEFYANQDIEYGFFYNVLDLSTLEQLAELITDHFHGQKLLGLSEEVLQTDKQKSVIDSKTAVIKRLIPKSKWKRSEYEEKKDIKAESRDLQLETETQLANGYAKPGESNWQWLDFFQPIALLEILATLWENVEQAYIENLKETLSLRRMHLSAIIPYKNLVFRNLMKFIYRPDKRQILLQDFHQAFNEIDEDLREDLDMKCELHCRVDDFRKELWELCDARRYEAEEERKRTLRNQWTLMEAVILINVYIGILQTEVDRFVDTMQLLQDYYTSMSQKPLQESRFSKIILDNIELENVLQETLLGEDKKQTAKIESIEASARIINKDQFMTEIETLLIDVSESFDPDQSIIYNIIKDNIRQVRDTVDSISSVMLEMLKKEEKAVISKTETKSKGDISTDSTFTKLARRNRDLVEEWRYVVLFEIERIYQRLDVLNAAARSDVTFLLDTMRQTFHRIHDHIVERYKREIESIDEMANVFCFAIEEERPIQQELLLDGDRFVVRPNIVSKDHEQFDVPIREAPSPLRFRMVQLGRLIDIFQRIAPHGIVSERVLVYILQDLVSCGEEDCYPPFVPCAWRQLRPPDIEILVERLFGSTEYIEWREFVVYAMDLPVPSIQEILKARAAFKMHDPESKEVVTCEQFHLIPLWFLEISTLYRSFLDEKLDDSNSDTLKNIMLRKEAQLGERFSSLGNNFIERNEDDSGAILRLMLAKELLCRMYLVNRDSVHYTAMLLAFCKNENPSEGLGKAFSLAMGARVCTDTVEGEKYVEELAKQKRRVKELKLSRDYLREEANEVVREIVNYIINKTTEIVALLEKSRDHDLSPKRQVMIQQLNGQVEVNPAELLPPEVIAEHLVVENLSAISDEYEHKHTLLPIEDETLEDHEKIQQDERVIFWLPRDVCLTVLSTCLPWFASQADLFHTTLSLCEGIARVYDELKDKELNDEKDLVLAHRLVNHSFICELLRASSKFISKNMADLLRSILKNKDDQMM</sequence>
<feature type="region of interest" description="Disordered" evidence="2">
    <location>
        <begin position="415"/>
        <end position="434"/>
    </location>
</feature>
<keyword evidence="5" id="KW-0966">Cell projection</keyword>
<evidence type="ECO:0000313" key="6">
    <source>
        <dbReference type="Proteomes" id="UP000075809"/>
    </source>
</evidence>
<reference evidence="5 6" key="1">
    <citation type="submission" date="2015-09" db="EMBL/GenBank/DDBJ databases">
        <title>Trachymyrmex zeteki WGS genome.</title>
        <authorList>
            <person name="Nygaard S."/>
            <person name="Hu H."/>
            <person name="Boomsma J."/>
            <person name="Zhang G."/>
        </authorList>
    </citation>
    <scope>NUCLEOTIDE SEQUENCE [LARGE SCALE GENOMIC DNA]</scope>
    <source>
        <strain evidence="5">Tzet28-1</strain>
        <tissue evidence="5">Whole body</tissue>
    </source>
</reference>
<dbReference type="Proteomes" id="UP000075809">
    <property type="component" value="Unassembled WGS sequence"/>
</dbReference>
<feature type="domain" description="SPEF2 C-terminal" evidence="4">
    <location>
        <begin position="1292"/>
        <end position="1419"/>
    </location>
</feature>
<accession>A0A151XDA3</accession>
<keyword evidence="5" id="KW-0969">Cilium</keyword>
<dbReference type="STRING" id="64791.A0A151XDA3"/>
<dbReference type="InterPro" id="IPR056199">
    <property type="entry name" value="SPEF2_C"/>
</dbReference>
<feature type="compositionally biased region" description="Basic and acidic residues" evidence="2">
    <location>
        <begin position="420"/>
        <end position="431"/>
    </location>
</feature>
<dbReference type="Pfam" id="PF22946">
    <property type="entry name" value="SPEF2_D5"/>
    <property type="match status" value="1"/>
</dbReference>
<dbReference type="EMBL" id="KQ982294">
    <property type="protein sequence ID" value="KYQ58352.1"/>
    <property type="molecule type" value="Genomic_DNA"/>
</dbReference>
<feature type="region of interest" description="Disordered" evidence="2">
    <location>
        <begin position="573"/>
        <end position="609"/>
    </location>
</feature>
<evidence type="ECO:0000256" key="2">
    <source>
        <dbReference type="SAM" id="MobiDB-lite"/>
    </source>
</evidence>
<keyword evidence="5" id="KW-0282">Flagellum</keyword>
<dbReference type="InterPro" id="IPR054517">
    <property type="entry name" value="SPEF2_D5"/>
</dbReference>
<keyword evidence="6" id="KW-1185">Reference proteome</keyword>